<dbReference type="RefSeq" id="WP_102755785.1">
    <property type="nucleotide sequence ID" value="NZ_CP025791.1"/>
</dbReference>
<sequence>MSKKFDPTKLKIIEFKIVKGEIEAPYEFDSTVIDNYETNMSFNSSFNIEKSIVKANMGFSIETASSSNQKEATAKFDFVYLFKVDNLEEIIGEENDDDMIYIKNLLTAIAAISFSTSRGVLLTRLQGTSMKDYILSVIDPGNLLDEWAESIELSE</sequence>
<gene>
    <name evidence="1" type="ORF">C1H87_10630</name>
</gene>
<accession>A0A2K9PPX0</accession>
<evidence type="ECO:0000313" key="2">
    <source>
        <dbReference type="Proteomes" id="UP000235826"/>
    </source>
</evidence>
<protein>
    <recommendedName>
        <fullName evidence="3">Preprotein translocase subunit SecB</fullName>
    </recommendedName>
</protein>
<name>A0A2K9PPX0_9FLAO</name>
<reference evidence="1 2" key="1">
    <citation type="submission" date="2018-01" db="EMBL/GenBank/DDBJ databases">
        <title>Complete genome sequence of Flavivirga eckloniae ECD14 isolated from seaweed Ecklonia cava.</title>
        <authorList>
            <person name="Lee J.H."/>
            <person name="Baik K.S."/>
            <person name="Seong C.N."/>
        </authorList>
    </citation>
    <scope>NUCLEOTIDE SEQUENCE [LARGE SCALE GENOMIC DNA]</scope>
    <source>
        <strain evidence="1 2">ECD14</strain>
    </source>
</reference>
<dbReference type="Proteomes" id="UP000235826">
    <property type="component" value="Chromosome"/>
</dbReference>
<evidence type="ECO:0008006" key="3">
    <source>
        <dbReference type="Google" id="ProtNLM"/>
    </source>
</evidence>
<evidence type="ECO:0000313" key="1">
    <source>
        <dbReference type="EMBL" id="AUP79130.1"/>
    </source>
</evidence>
<dbReference type="OrthoDB" id="1349564at2"/>
<dbReference type="KEGG" id="fek:C1H87_10630"/>
<dbReference type="AlphaFoldDB" id="A0A2K9PPX0"/>
<keyword evidence="2" id="KW-1185">Reference proteome</keyword>
<dbReference type="EMBL" id="CP025791">
    <property type="protein sequence ID" value="AUP79130.1"/>
    <property type="molecule type" value="Genomic_DNA"/>
</dbReference>
<proteinExistence type="predicted"/>
<organism evidence="1 2">
    <name type="scientific">Flavivirga eckloniae</name>
    <dbReference type="NCBI Taxonomy" id="1803846"/>
    <lineage>
        <taxon>Bacteria</taxon>
        <taxon>Pseudomonadati</taxon>
        <taxon>Bacteroidota</taxon>
        <taxon>Flavobacteriia</taxon>
        <taxon>Flavobacteriales</taxon>
        <taxon>Flavobacteriaceae</taxon>
        <taxon>Flavivirga</taxon>
    </lineage>
</organism>